<dbReference type="Gene3D" id="3.30.700.10">
    <property type="entry name" value="Glycoprotein, Type 4 Pilin"/>
    <property type="match status" value="1"/>
</dbReference>
<evidence type="ECO:0000256" key="1">
    <source>
        <dbReference type="SAM" id="Phobius"/>
    </source>
</evidence>
<dbReference type="InterPro" id="IPR012902">
    <property type="entry name" value="N_methyl_site"/>
</dbReference>
<organism evidence="2">
    <name type="scientific">uncultured Sulfurovum sp</name>
    <dbReference type="NCBI Taxonomy" id="269237"/>
    <lineage>
        <taxon>Bacteria</taxon>
        <taxon>Pseudomonadati</taxon>
        <taxon>Campylobacterota</taxon>
        <taxon>Epsilonproteobacteria</taxon>
        <taxon>Campylobacterales</taxon>
        <taxon>Sulfurovaceae</taxon>
        <taxon>Sulfurovum</taxon>
        <taxon>environmental samples</taxon>
    </lineage>
</organism>
<dbReference type="AlphaFoldDB" id="A0A6S6TC05"/>
<name>A0A6S6TC05_9BACT</name>
<reference evidence="2" key="1">
    <citation type="submission" date="2020-01" db="EMBL/GenBank/DDBJ databases">
        <authorList>
            <person name="Meier V. D."/>
            <person name="Meier V D."/>
        </authorList>
    </citation>
    <scope>NUCLEOTIDE SEQUENCE</scope>
    <source>
        <strain evidence="2">HLG_WM_MAG_06</strain>
    </source>
</reference>
<dbReference type="SUPFAM" id="SSF54523">
    <property type="entry name" value="Pili subunits"/>
    <property type="match status" value="1"/>
</dbReference>
<keyword evidence="1" id="KW-1133">Transmembrane helix</keyword>
<protein>
    <recommendedName>
        <fullName evidence="3">Type II secretion envelope pseudopilin protein (PulG,guides folded protein to PulD in outer membrane)</fullName>
    </recommendedName>
</protein>
<dbReference type="InterPro" id="IPR045584">
    <property type="entry name" value="Pilin-like"/>
</dbReference>
<dbReference type="EMBL" id="CACVAP010000086">
    <property type="protein sequence ID" value="CAA6816655.1"/>
    <property type="molecule type" value="Genomic_DNA"/>
</dbReference>
<gene>
    <name evidence="2" type="ORF">HELGO_WM1241</name>
</gene>
<keyword evidence="1" id="KW-0472">Membrane</keyword>
<proteinExistence type="predicted"/>
<feature type="transmembrane region" description="Helical" evidence="1">
    <location>
        <begin position="12"/>
        <end position="34"/>
    </location>
</feature>
<evidence type="ECO:0008006" key="3">
    <source>
        <dbReference type="Google" id="ProtNLM"/>
    </source>
</evidence>
<keyword evidence="1" id="KW-0812">Transmembrane</keyword>
<accession>A0A6S6TC05</accession>
<sequence length="172" mass="19002">MNMPDTKKAFTVMEIIFVIVILGILATVIIPRLATTRDDAKVAFCVENITLFMRDISNYYTSQGKFSLNMKHMSNIEVYETIPITESGESGEYYFVCNKIKTEMTAVDAAITFKFSKIDDGTGNLRTNLNAITSSVVQGTVDGDLGYLLNVKNIASDGLGIDHPITGIRTKR</sequence>
<evidence type="ECO:0000313" key="2">
    <source>
        <dbReference type="EMBL" id="CAA6816655.1"/>
    </source>
</evidence>
<dbReference type="NCBIfam" id="TIGR02532">
    <property type="entry name" value="IV_pilin_GFxxxE"/>
    <property type="match status" value="1"/>
</dbReference>